<proteinExistence type="predicted"/>
<keyword evidence="2" id="KW-1185">Reference proteome</keyword>
<name>A0A8S9ZH55_9BILA</name>
<dbReference type="AlphaFoldDB" id="A0A8S9ZH55"/>
<reference evidence="1" key="1">
    <citation type="journal article" date="2020" name="Ecol. Evol.">
        <title>Genome structure and content of the rice root-knot nematode (Meloidogyne graminicola).</title>
        <authorList>
            <person name="Phan N.T."/>
            <person name="Danchin E.G.J."/>
            <person name="Klopp C."/>
            <person name="Perfus-Barbeoch L."/>
            <person name="Kozlowski D.K."/>
            <person name="Koutsovoulos G.D."/>
            <person name="Lopez-Roques C."/>
            <person name="Bouchez O."/>
            <person name="Zahm M."/>
            <person name="Besnard G."/>
            <person name="Bellafiore S."/>
        </authorList>
    </citation>
    <scope>NUCLEOTIDE SEQUENCE</scope>
    <source>
        <strain evidence="1">VN-18</strain>
    </source>
</reference>
<evidence type="ECO:0000313" key="1">
    <source>
        <dbReference type="EMBL" id="KAF7632615.1"/>
    </source>
</evidence>
<sequence length="135" mass="15036">MDTSDQGQSSNDPNIAGDLGNIFELISENHSQKMLGKIVAHLEGQLSVNTEIKKCFSECFNRIGQLLDNQSESTARLIGEIRSFLPMEPEVPPPPPPLTSSPFKRKLAKAGSLETTYCEICCHEYETPTRYKVHL</sequence>
<comment type="caution">
    <text evidence="1">The sequence shown here is derived from an EMBL/GenBank/DDBJ whole genome shotgun (WGS) entry which is preliminary data.</text>
</comment>
<evidence type="ECO:0000313" key="2">
    <source>
        <dbReference type="Proteomes" id="UP000605970"/>
    </source>
</evidence>
<dbReference type="EMBL" id="JABEBT010000098">
    <property type="protein sequence ID" value="KAF7632615.1"/>
    <property type="molecule type" value="Genomic_DNA"/>
</dbReference>
<gene>
    <name evidence="1" type="ORF">Mgra_00007991</name>
</gene>
<accession>A0A8S9ZH55</accession>
<dbReference type="Proteomes" id="UP000605970">
    <property type="component" value="Unassembled WGS sequence"/>
</dbReference>
<organism evidence="1 2">
    <name type="scientific">Meloidogyne graminicola</name>
    <dbReference type="NCBI Taxonomy" id="189291"/>
    <lineage>
        <taxon>Eukaryota</taxon>
        <taxon>Metazoa</taxon>
        <taxon>Ecdysozoa</taxon>
        <taxon>Nematoda</taxon>
        <taxon>Chromadorea</taxon>
        <taxon>Rhabditida</taxon>
        <taxon>Tylenchina</taxon>
        <taxon>Tylenchomorpha</taxon>
        <taxon>Tylenchoidea</taxon>
        <taxon>Meloidogynidae</taxon>
        <taxon>Meloidogyninae</taxon>
        <taxon>Meloidogyne</taxon>
    </lineage>
</organism>
<feature type="non-terminal residue" evidence="1">
    <location>
        <position position="135"/>
    </location>
</feature>
<protein>
    <submittedName>
        <fullName evidence="1">Uncharacterized protein</fullName>
    </submittedName>
</protein>